<feature type="domain" description="CCHC-type" evidence="3">
    <location>
        <begin position="64"/>
        <end position="78"/>
    </location>
</feature>
<evidence type="ECO:0000256" key="1">
    <source>
        <dbReference type="PROSITE-ProRule" id="PRU00047"/>
    </source>
</evidence>
<comment type="caution">
    <text evidence="4">The sequence shown here is derived from an EMBL/GenBank/DDBJ whole genome shotgun (WGS) entry which is preliminary data.</text>
</comment>
<dbReference type="PROSITE" id="PS50158">
    <property type="entry name" value="ZF_CCHC"/>
    <property type="match status" value="1"/>
</dbReference>
<protein>
    <recommendedName>
        <fullName evidence="3">CCHC-type domain-containing protein</fullName>
    </recommendedName>
</protein>
<feature type="compositionally biased region" description="Polar residues" evidence="2">
    <location>
        <begin position="124"/>
        <end position="144"/>
    </location>
</feature>
<dbReference type="InterPro" id="IPR001878">
    <property type="entry name" value="Znf_CCHC"/>
</dbReference>
<evidence type="ECO:0000313" key="5">
    <source>
        <dbReference type="Proteomes" id="UP001341840"/>
    </source>
</evidence>
<gene>
    <name evidence="4" type="ORF">PIB30_091796</name>
</gene>
<organism evidence="4 5">
    <name type="scientific">Stylosanthes scabra</name>
    <dbReference type="NCBI Taxonomy" id="79078"/>
    <lineage>
        <taxon>Eukaryota</taxon>
        <taxon>Viridiplantae</taxon>
        <taxon>Streptophyta</taxon>
        <taxon>Embryophyta</taxon>
        <taxon>Tracheophyta</taxon>
        <taxon>Spermatophyta</taxon>
        <taxon>Magnoliopsida</taxon>
        <taxon>eudicotyledons</taxon>
        <taxon>Gunneridae</taxon>
        <taxon>Pentapetalae</taxon>
        <taxon>rosids</taxon>
        <taxon>fabids</taxon>
        <taxon>Fabales</taxon>
        <taxon>Fabaceae</taxon>
        <taxon>Papilionoideae</taxon>
        <taxon>50 kb inversion clade</taxon>
        <taxon>dalbergioids sensu lato</taxon>
        <taxon>Dalbergieae</taxon>
        <taxon>Pterocarpus clade</taxon>
        <taxon>Stylosanthes</taxon>
    </lineage>
</organism>
<feature type="region of interest" description="Disordered" evidence="2">
    <location>
        <begin position="85"/>
        <end position="158"/>
    </location>
</feature>
<proteinExistence type="predicted"/>
<dbReference type="EMBL" id="JASCZI010122684">
    <property type="protein sequence ID" value="MED6164607.1"/>
    <property type="molecule type" value="Genomic_DNA"/>
</dbReference>
<evidence type="ECO:0000313" key="4">
    <source>
        <dbReference type="EMBL" id="MED6164607.1"/>
    </source>
</evidence>
<name>A0ABU6UVD1_9FABA</name>
<dbReference type="Proteomes" id="UP001341840">
    <property type="component" value="Unassembled WGS sequence"/>
</dbReference>
<evidence type="ECO:0000259" key="3">
    <source>
        <dbReference type="PROSITE" id="PS50158"/>
    </source>
</evidence>
<sequence>MSCIHAIAAIMKRHERDEDYVHPWPAVPIIKRPIGRSKVHKRKKDPSEHILQGDKLKKSFQVTCSKCGEKGHNFKSCKCAPSKPDWQPCRKGARKNPATQQAEEVQVSQSAPQPEAQVVRGQAASRTGSVAATAGPSTQATAGTGSIAPRSPPPVSTP</sequence>
<keyword evidence="1" id="KW-0863">Zinc-finger</keyword>
<feature type="compositionally biased region" description="Polar residues" evidence="2">
    <location>
        <begin position="97"/>
        <end position="112"/>
    </location>
</feature>
<keyword evidence="1" id="KW-0479">Metal-binding</keyword>
<reference evidence="4 5" key="1">
    <citation type="journal article" date="2023" name="Plants (Basel)">
        <title>Bridging the Gap: Combining Genomics and Transcriptomics Approaches to Understand Stylosanthes scabra, an Orphan Legume from the Brazilian Caatinga.</title>
        <authorList>
            <person name="Ferreira-Neto J.R.C."/>
            <person name="da Silva M.D."/>
            <person name="Binneck E."/>
            <person name="de Melo N.F."/>
            <person name="da Silva R.H."/>
            <person name="de Melo A.L.T.M."/>
            <person name="Pandolfi V."/>
            <person name="Bustamante F.O."/>
            <person name="Brasileiro-Vidal A.C."/>
            <person name="Benko-Iseppon A.M."/>
        </authorList>
    </citation>
    <scope>NUCLEOTIDE SEQUENCE [LARGE SCALE GENOMIC DNA]</scope>
    <source>
        <tissue evidence="4">Leaves</tissue>
    </source>
</reference>
<accession>A0ABU6UVD1</accession>
<keyword evidence="1" id="KW-0862">Zinc</keyword>
<keyword evidence="5" id="KW-1185">Reference proteome</keyword>
<evidence type="ECO:0000256" key="2">
    <source>
        <dbReference type="SAM" id="MobiDB-lite"/>
    </source>
</evidence>